<organism evidence="1">
    <name type="scientific">Opuntia streptacantha</name>
    <name type="common">Prickly pear cactus</name>
    <name type="synonym">Opuntia cardona</name>
    <dbReference type="NCBI Taxonomy" id="393608"/>
    <lineage>
        <taxon>Eukaryota</taxon>
        <taxon>Viridiplantae</taxon>
        <taxon>Streptophyta</taxon>
        <taxon>Embryophyta</taxon>
        <taxon>Tracheophyta</taxon>
        <taxon>Spermatophyta</taxon>
        <taxon>Magnoliopsida</taxon>
        <taxon>eudicotyledons</taxon>
        <taxon>Gunneridae</taxon>
        <taxon>Pentapetalae</taxon>
        <taxon>Caryophyllales</taxon>
        <taxon>Cactineae</taxon>
        <taxon>Cactaceae</taxon>
        <taxon>Opuntioideae</taxon>
        <taxon>Opuntia</taxon>
    </lineage>
</organism>
<sequence length="104" mass="10874">MIPSNGSSSSSLIITGMQPLTMASNSLADDGVSPAGLKQKMDLRMPFCAAALPASPAVPSSISTPSAPDNSSTSFERIFPPAFLLSLPRKNTSVLLLDSFPQRH</sequence>
<reference evidence="1" key="1">
    <citation type="journal article" date="2013" name="J. Plant Res.">
        <title>Effect of fungi and light on seed germination of three Opuntia species from semiarid lands of central Mexico.</title>
        <authorList>
            <person name="Delgado-Sanchez P."/>
            <person name="Jimenez-Bremont J.F."/>
            <person name="Guerrero-Gonzalez Mde L."/>
            <person name="Flores J."/>
        </authorList>
    </citation>
    <scope>NUCLEOTIDE SEQUENCE</scope>
    <source>
        <tissue evidence="1">Cladode</tissue>
    </source>
</reference>
<proteinExistence type="predicted"/>
<protein>
    <submittedName>
        <fullName evidence="1">Uncharacterized protein</fullName>
    </submittedName>
</protein>
<accession>A0A7C9EX57</accession>
<name>A0A7C9EX57_OPUST</name>
<dbReference type="EMBL" id="GISG01265488">
    <property type="protein sequence ID" value="MBA4674984.1"/>
    <property type="molecule type" value="Transcribed_RNA"/>
</dbReference>
<reference evidence="1" key="2">
    <citation type="submission" date="2020-07" db="EMBL/GenBank/DDBJ databases">
        <authorList>
            <person name="Vera ALvarez R."/>
            <person name="Arias-Moreno D.M."/>
            <person name="Jimenez-Jacinto V."/>
            <person name="Jimenez-Bremont J.F."/>
            <person name="Swaminathan K."/>
            <person name="Moose S.P."/>
            <person name="Guerrero-Gonzalez M.L."/>
            <person name="Marino-Ramirez L."/>
            <person name="Landsman D."/>
            <person name="Rodriguez-Kessler M."/>
            <person name="Delgado-Sanchez P."/>
        </authorList>
    </citation>
    <scope>NUCLEOTIDE SEQUENCE</scope>
    <source>
        <tissue evidence="1">Cladode</tissue>
    </source>
</reference>
<dbReference type="EMBL" id="GISG01265489">
    <property type="protein sequence ID" value="MBA4674985.1"/>
    <property type="molecule type" value="Transcribed_RNA"/>
</dbReference>
<evidence type="ECO:0000313" key="1">
    <source>
        <dbReference type="EMBL" id="MBA4674985.1"/>
    </source>
</evidence>
<dbReference type="AlphaFoldDB" id="A0A7C9EX57"/>